<keyword evidence="8" id="KW-1185">Reference proteome</keyword>
<evidence type="ECO:0000256" key="3">
    <source>
        <dbReference type="ARBA" id="ARBA00022679"/>
    </source>
</evidence>
<dbReference type="InterPro" id="IPR057279">
    <property type="entry name" value="MGAT4"/>
</dbReference>
<dbReference type="InterPro" id="IPR006759">
    <property type="entry name" value="Glyco_transf_54"/>
</dbReference>
<dbReference type="Pfam" id="PF04666">
    <property type="entry name" value="MGAT4_cons"/>
    <property type="match status" value="1"/>
</dbReference>
<dbReference type="GO" id="GO:0008375">
    <property type="term" value="F:acetylglucosaminyltransferase activity"/>
    <property type="evidence" value="ECO:0007669"/>
    <property type="project" value="TreeGrafter"/>
</dbReference>
<evidence type="ECO:0000256" key="1">
    <source>
        <dbReference type="ARBA" id="ARBA00004922"/>
    </source>
</evidence>
<dbReference type="PROSITE" id="PS51257">
    <property type="entry name" value="PROKAR_LIPOPROTEIN"/>
    <property type="match status" value="1"/>
</dbReference>
<keyword evidence="4" id="KW-0472">Membrane</keyword>
<keyword evidence="4" id="KW-1133">Transmembrane helix</keyword>
<dbReference type="GO" id="GO:0006487">
    <property type="term" value="P:protein N-linked glycosylation"/>
    <property type="evidence" value="ECO:0007669"/>
    <property type="project" value="TreeGrafter"/>
</dbReference>
<keyword evidence="2" id="KW-0328">Glycosyltransferase</keyword>
<accession>A0AAN8PZZ6</accession>
<dbReference type="AlphaFoldDB" id="A0AAN8PZZ6"/>
<evidence type="ECO:0008006" key="9">
    <source>
        <dbReference type="Google" id="ProtNLM"/>
    </source>
</evidence>
<sequence>MWVILRRILKLRILSGNPIFTVLLGCIIILQSLLILQPCSHINTGVDMSINSRGLMSMEDSKSTTLKDSSSHMCCSCEYNMVVDKNKSLVFKTPPRDKAFLTIGVPTINRTGDTYLLNTIESLVSSMTESEKKDVIILIFLADTDQAVKSVLSSEIMKKFQVHIVSGLIQLIQAPASFYPKDQIKRLTYGQGKNYVQWRAKQNYDYAFMFKYAKDLSTYYMQIEDDVHTRPGYISSISEFIKAQDNWICLEFSELGFIGKLYRTEHMERLAMLLMMFYTEQPVDYTYLFYNNLMTQFSRIIKIPTLFQHMGLHSSFPGKLQRLKDKFFDNTTKLFKGDNPPADISTSLSTYLTFIPKLAYVTSEGFFWSHGGAKNGDTFTVIFQSPQRLKRVVVMTGTSSHPNDRIYEGNLVASLTLVKSEDGGQMCTNDIEIGTFVKGNVDNSNLLEKIAFKVMCLRITITRDQEPWVIVKEIAVFI</sequence>
<dbReference type="PANTHER" id="PTHR12062:SF33">
    <property type="entry name" value="ALPHA-1,6-MANNOSYL-GLYCOPROTEIN 4-BETA-N-ACETYLGLUCOSAMINYLTRANSFERASE-LIKE"/>
    <property type="match status" value="1"/>
</dbReference>
<dbReference type="PANTHER" id="PTHR12062">
    <property type="entry name" value="N-ACETYLGLUCOSAMINYLTRANSFERASE VI"/>
    <property type="match status" value="1"/>
</dbReference>
<feature type="domain" description="MGAT4 A/B/C C-terminal" evidence="6">
    <location>
        <begin position="342"/>
        <end position="473"/>
    </location>
</feature>
<dbReference type="Proteomes" id="UP001347796">
    <property type="component" value="Unassembled WGS sequence"/>
</dbReference>
<organism evidence="7 8">
    <name type="scientific">Patella caerulea</name>
    <name type="common">Rayed Mediterranean limpet</name>
    <dbReference type="NCBI Taxonomy" id="87958"/>
    <lineage>
        <taxon>Eukaryota</taxon>
        <taxon>Metazoa</taxon>
        <taxon>Spiralia</taxon>
        <taxon>Lophotrochozoa</taxon>
        <taxon>Mollusca</taxon>
        <taxon>Gastropoda</taxon>
        <taxon>Patellogastropoda</taxon>
        <taxon>Patelloidea</taxon>
        <taxon>Patellidae</taxon>
        <taxon>Patella</taxon>
    </lineage>
</organism>
<evidence type="ECO:0000259" key="6">
    <source>
        <dbReference type="Pfam" id="PF23524"/>
    </source>
</evidence>
<feature type="transmembrane region" description="Helical" evidence="4">
    <location>
        <begin position="12"/>
        <end position="36"/>
    </location>
</feature>
<reference evidence="7 8" key="1">
    <citation type="submission" date="2024-01" db="EMBL/GenBank/DDBJ databases">
        <title>The genome of the rayed Mediterranean limpet Patella caerulea (Linnaeus, 1758).</title>
        <authorList>
            <person name="Anh-Thu Weber A."/>
            <person name="Halstead-Nussloch G."/>
        </authorList>
    </citation>
    <scope>NUCLEOTIDE SEQUENCE [LARGE SCALE GENOMIC DNA]</scope>
    <source>
        <strain evidence="7">AATW-2023a</strain>
        <tissue evidence="7">Whole specimen</tissue>
    </source>
</reference>
<gene>
    <name evidence="7" type="ORF">SNE40_003167</name>
</gene>
<evidence type="ECO:0000256" key="4">
    <source>
        <dbReference type="SAM" id="Phobius"/>
    </source>
</evidence>
<dbReference type="Pfam" id="PF23524">
    <property type="entry name" value="MGAT4A_C"/>
    <property type="match status" value="1"/>
</dbReference>
<keyword evidence="3" id="KW-0808">Transferase</keyword>
<evidence type="ECO:0000313" key="8">
    <source>
        <dbReference type="Proteomes" id="UP001347796"/>
    </source>
</evidence>
<evidence type="ECO:0000256" key="2">
    <source>
        <dbReference type="ARBA" id="ARBA00022676"/>
    </source>
</evidence>
<comment type="caution">
    <text evidence="7">The sequence shown here is derived from an EMBL/GenBank/DDBJ whole genome shotgun (WGS) entry which is preliminary data.</text>
</comment>
<evidence type="ECO:0000259" key="5">
    <source>
        <dbReference type="Pfam" id="PF04666"/>
    </source>
</evidence>
<dbReference type="EMBL" id="JAZGQO010000002">
    <property type="protein sequence ID" value="KAK6191493.1"/>
    <property type="molecule type" value="Genomic_DNA"/>
</dbReference>
<proteinExistence type="predicted"/>
<name>A0AAN8PZZ6_PATCE</name>
<comment type="pathway">
    <text evidence="1">Protein modification; protein glycosylation.</text>
</comment>
<feature type="domain" description="MGAT4 conserved region" evidence="5">
    <location>
        <begin position="95"/>
        <end position="328"/>
    </location>
</feature>
<dbReference type="InterPro" id="IPR056576">
    <property type="entry name" value="MGAT4_A/B/C_C"/>
</dbReference>
<protein>
    <recommendedName>
        <fullName evidence="9">Alpha-1,3-mannosyl-glycoprotein 4-beta-N-acetylglucosaminyltransferase C</fullName>
    </recommendedName>
</protein>
<keyword evidence="4" id="KW-0812">Transmembrane</keyword>
<evidence type="ECO:0000313" key="7">
    <source>
        <dbReference type="EMBL" id="KAK6191493.1"/>
    </source>
</evidence>